<dbReference type="GO" id="GO:0008742">
    <property type="term" value="F:L-ribulose-phosphate 4-epimerase activity"/>
    <property type="evidence" value="ECO:0007669"/>
    <property type="project" value="UniProtKB-EC"/>
</dbReference>
<name>A0A5R9FAN2_9BACL</name>
<evidence type="ECO:0000256" key="3">
    <source>
        <dbReference type="ARBA" id="ARBA00010037"/>
    </source>
</evidence>
<comment type="cofactor">
    <cofactor evidence="2">
        <name>Zn(2+)</name>
        <dbReference type="ChEBI" id="CHEBI:29105"/>
    </cofactor>
</comment>
<keyword evidence="9" id="KW-1185">Reference proteome</keyword>
<keyword evidence="6" id="KW-0862">Zinc</keyword>
<feature type="domain" description="Class II aldolase/adducin N-terminal" evidence="7">
    <location>
        <begin position="1"/>
        <end position="79"/>
    </location>
</feature>
<evidence type="ECO:0000256" key="2">
    <source>
        <dbReference type="ARBA" id="ARBA00001947"/>
    </source>
</evidence>
<dbReference type="GO" id="GO:0019323">
    <property type="term" value="P:pentose catabolic process"/>
    <property type="evidence" value="ECO:0007669"/>
    <property type="project" value="TreeGrafter"/>
</dbReference>
<accession>A0A5R9FAN2</accession>
<evidence type="ECO:0000256" key="1">
    <source>
        <dbReference type="ARBA" id="ARBA00001726"/>
    </source>
</evidence>
<comment type="caution">
    <text evidence="8">The sequence shown here is derived from an EMBL/GenBank/DDBJ whole genome shotgun (WGS) entry which is preliminary data.</text>
</comment>
<gene>
    <name evidence="8" type="ORF">FCL54_04250</name>
</gene>
<evidence type="ECO:0000256" key="6">
    <source>
        <dbReference type="ARBA" id="ARBA00022833"/>
    </source>
</evidence>
<evidence type="ECO:0000313" key="9">
    <source>
        <dbReference type="Proteomes" id="UP000308230"/>
    </source>
</evidence>
<dbReference type="EC" id="5.1.3.4" evidence="4"/>
<dbReference type="GO" id="GO:0016832">
    <property type="term" value="F:aldehyde-lyase activity"/>
    <property type="evidence" value="ECO:0007669"/>
    <property type="project" value="TreeGrafter"/>
</dbReference>
<reference evidence="8 9" key="1">
    <citation type="submission" date="2019-04" db="EMBL/GenBank/DDBJ databases">
        <title>Bacillus caeni sp. nov., a bacterium isolated from mangrove sediment.</title>
        <authorList>
            <person name="Huang H."/>
            <person name="Mo K."/>
            <person name="Hu Y."/>
        </authorList>
    </citation>
    <scope>NUCLEOTIDE SEQUENCE [LARGE SCALE GENOMIC DNA]</scope>
    <source>
        <strain evidence="8 9">HB172195</strain>
    </source>
</reference>
<dbReference type="Gene3D" id="3.40.225.10">
    <property type="entry name" value="Class II aldolase/adducin N-terminal domain"/>
    <property type="match status" value="1"/>
</dbReference>
<evidence type="ECO:0000259" key="7">
    <source>
        <dbReference type="Pfam" id="PF00596"/>
    </source>
</evidence>
<dbReference type="GO" id="GO:0046872">
    <property type="term" value="F:metal ion binding"/>
    <property type="evidence" value="ECO:0007669"/>
    <property type="project" value="UniProtKB-KW"/>
</dbReference>
<dbReference type="OrthoDB" id="9794581at2"/>
<evidence type="ECO:0000313" key="8">
    <source>
        <dbReference type="EMBL" id="TLS38718.1"/>
    </source>
</evidence>
<dbReference type="SUPFAM" id="SSF53639">
    <property type="entry name" value="AraD/HMP-PK domain-like"/>
    <property type="match status" value="1"/>
</dbReference>
<dbReference type="Pfam" id="PF00596">
    <property type="entry name" value="Aldolase_II"/>
    <property type="match status" value="1"/>
</dbReference>
<dbReference type="InterPro" id="IPR036409">
    <property type="entry name" value="Aldolase_II/adducin_N_sf"/>
</dbReference>
<evidence type="ECO:0000256" key="4">
    <source>
        <dbReference type="ARBA" id="ARBA00013186"/>
    </source>
</evidence>
<dbReference type="Proteomes" id="UP000308230">
    <property type="component" value="Unassembled WGS sequence"/>
</dbReference>
<organism evidence="8 9">
    <name type="scientific">Exobacillus caeni</name>
    <dbReference type="NCBI Taxonomy" id="2574798"/>
    <lineage>
        <taxon>Bacteria</taxon>
        <taxon>Bacillati</taxon>
        <taxon>Bacillota</taxon>
        <taxon>Bacilli</taxon>
        <taxon>Bacillales</taxon>
        <taxon>Guptibacillaceae</taxon>
        <taxon>Exobacillus</taxon>
    </lineage>
</organism>
<dbReference type="GO" id="GO:0005829">
    <property type="term" value="C:cytosol"/>
    <property type="evidence" value="ECO:0007669"/>
    <property type="project" value="TreeGrafter"/>
</dbReference>
<comment type="catalytic activity">
    <reaction evidence="1">
        <text>L-ribulose 5-phosphate = D-xylulose 5-phosphate</text>
        <dbReference type="Rhea" id="RHEA:22368"/>
        <dbReference type="ChEBI" id="CHEBI:57737"/>
        <dbReference type="ChEBI" id="CHEBI:58226"/>
        <dbReference type="EC" id="5.1.3.4"/>
    </reaction>
</comment>
<keyword evidence="5" id="KW-0479">Metal-binding</keyword>
<dbReference type="InterPro" id="IPR001303">
    <property type="entry name" value="Aldolase_II/adducin_N"/>
</dbReference>
<sequence>MKPSGMPYSEMKPEDMLVLTDDGKVIEGEHTPSVDTAAHLYIYKQRPEIRGIVHTHSNYATSFAALGQEIPPIVTSVSDMF</sequence>
<dbReference type="AlphaFoldDB" id="A0A5R9FAN2"/>
<evidence type="ECO:0000256" key="5">
    <source>
        <dbReference type="ARBA" id="ARBA00022723"/>
    </source>
</evidence>
<dbReference type="PANTHER" id="PTHR22789:SF8">
    <property type="entry name" value="L-RIBULOSE-5-PHOSPHATE 4-EPIMERASE SGBE"/>
    <property type="match status" value="1"/>
</dbReference>
<dbReference type="EMBL" id="SWLG01000002">
    <property type="protein sequence ID" value="TLS38718.1"/>
    <property type="molecule type" value="Genomic_DNA"/>
</dbReference>
<proteinExistence type="inferred from homology"/>
<protein>
    <recommendedName>
        <fullName evidence="4">L-ribulose-5-phosphate 4-epimerase</fullName>
        <ecNumber evidence="4">5.1.3.4</ecNumber>
    </recommendedName>
</protein>
<dbReference type="InterPro" id="IPR050197">
    <property type="entry name" value="Aldolase_class_II_sugar_metab"/>
</dbReference>
<comment type="similarity">
    <text evidence="3">Belongs to the aldolase class II family. AraD/FucA subfamily.</text>
</comment>
<dbReference type="PANTHER" id="PTHR22789">
    <property type="entry name" value="FUCULOSE PHOSPHATE ALDOLASE"/>
    <property type="match status" value="1"/>
</dbReference>